<keyword evidence="3" id="KW-0482">Metalloprotease</keyword>
<keyword evidence="1" id="KW-0472">Membrane</keyword>
<evidence type="ECO:0000313" key="4">
    <source>
        <dbReference type="Proteomes" id="UP000886812"/>
    </source>
</evidence>
<protein>
    <submittedName>
        <fullName evidence="3">CPBP family intramembrane metalloprotease</fullName>
    </submittedName>
</protein>
<feature type="transmembrane region" description="Helical" evidence="1">
    <location>
        <begin position="6"/>
        <end position="24"/>
    </location>
</feature>
<feature type="transmembrane region" description="Helical" evidence="1">
    <location>
        <begin position="158"/>
        <end position="175"/>
    </location>
</feature>
<evidence type="ECO:0000256" key="1">
    <source>
        <dbReference type="SAM" id="Phobius"/>
    </source>
</evidence>
<feature type="transmembrane region" description="Helical" evidence="1">
    <location>
        <begin position="79"/>
        <end position="97"/>
    </location>
</feature>
<dbReference type="GO" id="GO:0080120">
    <property type="term" value="P:CAAX-box protein maturation"/>
    <property type="evidence" value="ECO:0007669"/>
    <property type="project" value="UniProtKB-ARBA"/>
</dbReference>
<name>A0A9D1NKM4_9BACT</name>
<feature type="domain" description="CAAX prenyl protease 2/Lysostaphin resistance protein A-like" evidence="2">
    <location>
        <begin position="79"/>
        <end position="198"/>
    </location>
</feature>
<dbReference type="GO" id="GO:0004175">
    <property type="term" value="F:endopeptidase activity"/>
    <property type="evidence" value="ECO:0007669"/>
    <property type="project" value="UniProtKB-ARBA"/>
</dbReference>
<keyword evidence="3" id="KW-0378">Hydrolase</keyword>
<keyword evidence="1" id="KW-1133">Transmembrane helix</keyword>
<sequence>MTSLNPVGVALFVAVALWLARMWFREAKENPQGGGGLPGASSCPARAVAVAVAGTLVLLGLEVWGEIRLGIAEEQKDVSWLALPLFVAAAFTEEVIFRGYLVVERRGNAARWASIVAFSLIFALMHDHLWSFEMPDDRSAGTFAAIREGFSLNLSAKGFFSTGFIFAGALWFYFVRFFRWNPHASLLAPVAAHLAKNVVVFFVKLAQGHVTSWI</sequence>
<gene>
    <name evidence="3" type="ORF">IAC75_04195</name>
</gene>
<evidence type="ECO:0000259" key="2">
    <source>
        <dbReference type="Pfam" id="PF02517"/>
    </source>
</evidence>
<keyword evidence="3" id="KW-0645">Protease</keyword>
<evidence type="ECO:0000313" key="3">
    <source>
        <dbReference type="EMBL" id="HIV04336.1"/>
    </source>
</evidence>
<dbReference type="InterPro" id="IPR003675">
    <property type="entry name" value="Rce1/LyrA-like_dom"/>
</dbReference>
<accession>A0A9D1NKM4</accession>
<organism evidence="3 4">
    <name type="scientific">Candidatus Spyradosoma merdigallinarum</name>
    <dbReference type="NCBI Taxonomy" id="2840950"/>
    <lineage>
        <taxon>Bacteria</taxon>
        <taxon>Pseudomonadati</taxon>
        <taxon>Verrucomicrobiota</taxon>
        <taxon>Opitutia</taxon>
        <taxon>Opitutia incertae sedis</taxon>
        <taxon>Candidatus Spyradosoma</taxon>
    </lineage>
</organism>
<dbReference type="AlphaFoldDB" id="A0A9D1NKM4"/>
<keyword evidence="1" id="KW-0812">Transmembrane</keyword>
<feature type="transmembrane region" description="Helical" evidence="1">
    <location>
        <begin position="109"/>
        <end position="126"/>
    </location>
</feature>
<comment type="caution">
    <text evidence="3">The sequence shown here is derived from an EMBL/GenBank/DDBJ whole genome shotgun (WGS) entry which is preliminary data.</text>
</comment>
<dbReference type="Pfam" id="PF02517">
    <property type="entry name" value="Rce1-like"/>
    <property type="match status" value="1"/>
</dbReference>
<dbReference type="Proteomes" id="UP000886812">
    <property type="component" value="Unassembled WGS sequence"/>
</dbReference>
<reference evidence="3" key="1">
    <citation type="submission" date="2020-10" db="EMBL/GenBank/DDBJ databases">
        <authorList>
            <person name="Gilroy R."/>
        </authorList>
    </citation>
    <scope>NUCLEOTIDE SEQUENCE</scope>
    <source>
        <strain evidence="3">10669</strain>
    </source>
</reference>
<proteinExistence type="predicted"/>
<dbReference type="EMBL" id="DVOG01000112">
    <property type="protein sequence ID" value="HIV04336.1"/>
    <property type="molecule type" value="Genomic_DNA"/>
</dbReference>
<dbReference type="GO" id="GO:0008237">
    <property type="term" value="F:metallopeptidase activity"/>
    <property type="evidence" value="ECO:0007669"/>
    <property type="project" value="UniProtKB-KW"/>
</dbReference>
<reference evidence="3" key="2">
    <citation type="journal article" date="2021" name="PeerJ">
        <title>Extensive microbial diversity within the chicken gut microbiome revealed by metagenomics and culture.</title>
        <authorList>
            <person name="Gilroy R."/>
            <person name="Ravi A."/>
            <person name="Getino M."/>
            <person name="Pursley I."/>
            <person name="Horton D.L."/>
            <person name="Alikhan N.F."/>
            <person name="Baker D."/>
            <person name="Gharbi K."/>
            <person name="Hall N."/>
            <person name="Watson M."/>
            <person name="Adriaenssens E.M."/>
            <person name="Foster-Nyarko E."/>
            <person name="Jarju S."/>
            <person name="Secka A."/>
            <person name="Antonio M."/>
            <person name="Oren A."/>
            <person name="Chaudhuri R.R."/>
            <person name="La Ragione R."/>
            <person name="Hildebrand F."/>
            <person name="Pallen M.J."/>
        </authorList>
    </citation>
    <scope>NUCLEOTIDE SEQUENCE</scope>
    <source>
        <strain evidence="3">10669</strain>
    </source>
</reference>